<keyword evidence="1" id="KW-0472">Membrane</keyword>
<accession>A0A0L6VHX2</accession>
<name>A0A0L6VHX2_9BASI</name>
<evidence type="ECO:0000256" key="1">
    <source>
        <dbReference type="SAM" id="Phobius"/>
    </source>
</evidence>
<dbReference type="Proteomes" id="UP000037035">
    <property type="component" value="Unassembled WGS sequence"/>
</dbReference>
<feature type="transmembrane region" description="Helical" evidence="1">
    <location>
        <begin position="142"/>
        <end position="161"/>
    </location>
</feature>
<dbReference type="AlphaFoldDB" id="A0A0L6VHX2"/>
<feature type="transmembrane region" description="Helical" evidence="1">
    <location>
        <begin position="167"/>
        <end position="191"/>
    </location>
</feature>
<organism evidence="2 3">
    <name type="scientific">Puccinia sorghi</name>
    <dbReference type="NCBI Taxonomy" id="27349"/>
    <lineage>
        <taxon>Eukaryota</taxon>
        <taxon>Fungi</taxon>
        <taxon>Dikarya</taxon>
        <taxon>Basidiomycota</taxon>
        <taxon>Pucciniomycotina</taxon>
        <taxon>Pucciniomycetes</taxon>
        <taxon>Pucciniales</taxon>
        <taxon>Pucciniaceae</taxon>
        <taxon>Puccinia</taxon>
    </lineage>
</organism>
<proteinExistence type="predicted"/>
<keyword evidence="1" id="KW-1133">Transmembrane helix</keyword>
<keyword evidence="1" id="KW-0812">Transmembrane</keyword>
<sequence length="409" mass="47453">MKLKDLITMITHVTYKDDYKCVKEIEIGHVGKNDHKEKAQESILKLNRKLIDSMHTIMNHKLLKEREIKLKYLEMFHFQSKKLYSLKQNKPQLKLKKGNKHKKGKGNEPFSGTMNSFCKGKDKNAFHTRLQTFIPCIFHYEYYHVSLCFLLFCGPTLILTFPCHQSVTHMFIAALLFISILNTFLLVFIAFKSYILTWKTFCKIYIFDYSGVRIEIKQPKMVQLISILCFNYNSVTVLSLAKTTQKGTFLVNCGSLSAIKQPEMVQLISYNFGKKNIERPFLVDCHLRSAMKQPKKCTINYDLDPSSLSVFILEKMAQKGHFFCCVFRLKVTVAEQVFPLAVSKNTTNIGGAGPAWIVQAFLPTHYLSTKKYIQTIIWEEKLQRLTSRAIKTERTHGEPTRAKWNLLME</sequence>
<evidence type="ECO:0000313" key="2">
    <source>
        <dbReference type="EMBL" id="KNZ59725.1"/>
    </source>
</evidence>
<protein>
    <submittedName>
        <fullName evidence="2">Uncharacterized protein</fullName>
    </submittedName>
</protein>
<keyword evidence="3" id="KW-1185">Reference proteome</keyword>
<reference evidence="2 3" key="1">
    <citation type="submission" date="2015-08" db="EMBL/GenBank/DDBJ databases">
        <title>Next Generation Sequencing and Analysis of the Genome of Puccinia sorghi L Schw, the Causal Agent of Maize Common Rust.</title>
        <authorList>
            <person name="Rochi L."/>
            <person name="Burguener G."/>
            <person name="Darino M."/>
            <person name="Turjanski A."/>
            <person name="Kreff E."/>
            <person name="Dieguez M.J."/>
            <person name="Sacco F."/>
        </authorList>
    </citation>
    <scope>NUCLEOTIDE SEQUENCE [LARGE SCALE GENOMIC DNA]</scope>
    <source>
        <strain evidence="2 3">RO10H11247</strain>
    </source>
</reference>
<comment type="caution">
    <text evidence="2">The sequence shown here is derived from an EMBL/GenBank/DDBJ whole genome shotgun (WGS) entry which is preliminary data.</text>
</comment>
<gene>
    <name evidence="2" type="ORF">VP01_1673g1</name>
</gene>
<dbReference type="VEuPathDB" id="FungiDB:VP01_1673g1"/>
<evidence type="ECO:0000313" key="3">
    <source>
        <dbReference type="Proteomes" id="UP000037035"/>
    </source>
</evidence>
<dbReference type="EMBL" id="LAVV01006474">
    <property type="protein sequence ID" value="KNZ59725.1"/>
    <property type="molecule type" value="Genomic_DNA"/>
</dbReference>